<reference evidence="3" key="1">
    <citation type="journal article" date="2018" name="Genome Biol. Evol.">
        <title>Genomics and development of Lentinus tigrinus, a white-rot wood-decaying mushroom with dimorphic fruiting bodies.</title>
        <authorList>
            <person name="Wu B."/>
            <person name="Xu Z."/>
            <person name="Knudson A."/>
            <person name="Carlson A."/>
            <person name="Chen N."/>
            <person name="Kovaka S."/>
            <person name="LaButti K."/>
            <person name="Lipzen A."/>
            <person name="Pennachio C."/>
            <person name="Riley R."/>
            <person name="Schakwitz W."/>
            <person name="Umezawa K."/>
            <person name="Ohm R.A."/>
            <person name="Grigoriev I.V."/>
            <person name="Nagy L.G."/>
            <person name="Gibbons J."/>
            <person name="Hibbett D."/>
        </authorList>
    </citation>
    <scope>NUCLEOTIDE SEQUENCE [LARGE SCALE GENOMIC DNA]</scope>
    <source>
        <strain evidence="3">ALCF2SS1-6</strain>
    </source>
</reference>
<feature type="transmembrane region" description="Helical" evidence="2">
    <location>
        <begin position="66"/>
        <end position="84"/>
    </location>
</feature>
<dbReference type="OrthoDB" id="2764038at2759"/>
<accession>A0A5C2RR64</accession>
<evidence type="ECO:0000256" key="2">
    <source>
        <dbReference type="SAM" id="Phobius"/>
    </source>
</evidence>
<feature type="region of interest" description="Disordered" evidence="1">
    <location>
        <begin position="1"/>
        <end position="42"/>
    </location>
</feature>
<evidence type="ECO:0000313" key="3">
    <source>
        <dbReference type="EMBL" id="RPD52656.1"/>
    </source>
</evidence>
<organism evidence="3 4">
    <name type="scientific">Lentinus tigrinus ALCF2SS1-6</name>
    <dbReference type="NCBI Taxonomy" id="1328759"/>
    <lineage>
        <taxon>Eukaryota</taxon>
        <taxon>Fungi</taxon>
        <taxon>Dikarya</taxon>
        <taxon>Basidiomycota</taxon>
        <taxon>Agaricomycotina</taxon>
        <taxon>Agaricomycetes</taxon>
        <taxon>Polyporales</taxon>
        <taxon>Polyporaceae</taxon>
        <taxon>Lentinus</taxon>
    </lineage>
</organism>
<keyword evidence="2" id="KW-1133">Transmembrane helix</keyword>
<evidence type="ECO:0000256" key="1">
    <source>
        <dbReference type="SAM" id="MobiDB-lite"/>
    </source>
</evidence>
<feature type="transmembrane region" description="Helical" evidence="2">
    <location>
        <begin position="176"/>
        <end position="199"/>
    </location>
</feature>
<feature type="compositionally biased region" description="Pro residues" evidence="1">
    <location>
        <begin position="30"/>
        <end position="39"/>
    </location>
</feature>
<gene>
    <name evidence="3" type="ORF">L227DRAFT_658700</name>
</gene>
<evidence type="ECO:0000313" key="4">
    <source>
        <dbReference type="Proteomes" id="UP000313359"/>
    </source>
</evidence>
<protein>
    <submittedName>
        <fullName evidence="3">Uncharacterized protein</fullName>
    </submittedName>
</protein>
<dbReference type="EMBL" id="ML122346">
    <property type="protein sequence ID" value="RPD52656.1"/>
    <property type="molecule type" value="Genomic_DNA"/>
</dbReference>
<name>A0A5C2RR64_9APHY</name>
<keyword evidence="2" id="KW-0812">Transmembrane</keyword>
<keyword evidence="4" id="KW-1185">Reference proteome</keyword>
<feature type="transmembrane region" description="Helical" evidence="2">
    <location>
        <begin position="135"/>
        <end position="156"/>
    </location>
</feature>
<sequence>MWRADDERSESAGSPLPASPRDLRLSSASPPEPTPPMYPPSSGIPGAYPETSLMPNARLWPLRGRMAWSFVWLNLWTGLTTAVGRLVVRDILEDYPTYASGNDPLFVCAFLLGSAILCLPLAVGVAEMDTASSAIFTVFFAYFGSMVVPPVGILALQSLVRTVVTPLQAFAVGVAGWFMCTFAFLLFTMFLSIVSVCFAHDSPLLF</sequence>
<feature type="compositionally biased region" description="Basic and acidic residues" evidence="1">
    <location>
        <begin position="1"/>
        <end position="10"/>
    </location>
</feature>
<dbReference type="AlphaFoldDB" id="A0A5C2RR64"/>
<dbReference type="Proteomes" id="UP000313359">
    <property type="component" value="Unassembled WGS sequence"/>
</dbReference>
<keyword evidence="2" id="KW-0472">Membrane</keyword>
<feature type="transmembrane region" description="Helical" evidence="2">
    <location>
        <begin position="104"/>
        <end position="123"/>
    </location>
</feature>
<proteinExistence type="predicted"/>